<feature type="signal peptide" evidence="2">
    <location>
        <begin position="1"/>
        <end position="26"/>
    </location>
</feature>
<evidence type="ECO:0000256" key="2">
    <source>
        <dbReference type="SAM" id="SignalP"/>
    </source>
</evidence>
<dbReference type="PANTHER" id="PTHR42928:SF5">
    <property type="entry name" value="BLR1237 PROTEIN"/>
    <property type="match status" value="1"/>
</dbReference>
<keyword evidence="4" id="KW-1185">Reference proteome</keyword>
<keyword evidence="2" id="KW-0732">Signal</keyword>
<dbReference type="EMBL" id="QVLS01000006">
    <property type="protein sequence ID" value="RFP78778.1"/>
    <property type="molecule type" value="Genomic_DNA"/>
</dbReference>
<organism evidence="3 4">
    <name type="scientific">Hydrogenophaga borbori</name>
    <dbReference type="NCBI Taxonomy" id="2294117"/>
    <lineage>
        <taxon>Bacteria</taxon>
        <taxon>Pseudomonadati</taxon>
        <taxon>Pseudomonadota</taxon>
        <taxon>Betaproteobacteria</taxon>
        <taxon>Burkholderiales</taxon>
        <taxon>Comamonadaceae</taxon>
        <taxon>Hydrogenophaga</taxon>
    </lineage>
</organism>
<dbReference type="AlphaFoldDB" id="A0A372EJR4"/>
<dbReference type="PIRSF" id="PIRSF017082">
    <property type="entry name" value="YflP"/>
    <property type="match status" value="1"/>
</dbReference>
<feature type="chain" id="PRO_5016638795" evidence="2">
    <location>
        <begin position="27"/>
        <end position="325"/>
    </location>
</feature>
<reference evidence="3 4" key="1">
    <citation type="submission" date="2018-08" db="EMBL/GenBank/DDBJ databases">
        <title>Hydrogenophaga sp. LA-38 isolated from sludge.</title>
        <authorList>
            <person name="Im W.-T."/>
        </authorList>
    </citation>
    <scope>NUCLEOTIDE SEQUENCE [LARGE SCALE GENOMIC DNA]</scope>
    <source>
        <strain evidence="3 4">LA-38</strain>
    </source>
</reference>
<gene>
    <name evidence="3" type="ORF">DY262_11875</name>
</gene>
<dbReference type="RefSeq" id="WP_116959109.1">
    <property type="nucleotide sequence ID" value="NZ_QVLS01000006.1"/>
</dbReference>
<sequence>MKRKTFLASLAAGLLLGSHLAAPAFAQAAKWPSKPVRLIVAYPPGGATDTQARLVGQKLSERWGQPVIVENRPGGNTVIATDLVAKAAPDGHTLLLTAMPFALNPFLLDKLPYDSAKDLAPVTVLATITNVLVAHPSLGVKNVPELIQKAKAAPGSISFASTGTAASTHLSGELFASMADVSLTHVPYKGSAPAHQDLLGGRVPIMFDNGVLQHIKAGKVVPLGVTSAKRLPWLPEVPTVAEQGLAGYETEAWYGVFTTGGTPGAVVQQIASDVTWAVRSPDVTPKLEAIGASAGGGTPEEFRRYLARETERWGALIKKRGIRIE</sequence>
<dbReference type="CDD" id="cd13578">
    <property type="entry name" value="PBP2_Bug27"/>
    <property type="match status" value="1"/>
</dbReference>
<name>A0A372EJR4_9BURK</name>
<dbReference type="Pfam" id="PF03401">
    <property type="entry name" value="TctC"/>
    <property type="match status" value="1"/>
</dbReference>
<evidence type="ECO:0000313" key="4">
    <source>
        <dbReference type="Proteomes" id="UP000261931"/>
    </source>
</evidence>
<evidence type="ECO:0000256" key="1">
    <source>
        <dbReference type="ARBA" id="ARBA00006987"/>
    </source>
</evidence>
<comment type="caution">
    <text evidence="3">The sequence shown here is derived from an EMBL/GenBank/DDBJ whole genome shotgun (WGS) entry which is preliminary data.</text>
</comment>
<dbReference type="InterPro" id="IPR042100">
    <property type="entry name" value="Bug_dom1"/>
</dbReference>
<dbReference type="Gene3D" id="3.40.190.10">
    <property type="entry name" value="Periplasmic binding protein-like II"/>
    <property type="match status" value="1"/>
</dbReference>
<comment type="similarity">
    <text evidence="1">Belongs to the UPF0065 (bug) family.</text>
</comment>
<evidence type="ECO:0000313" key="3">
    <source>
        <dbReference type="EMBL" id="RFP78778.1"/>
    </source>
</evidence>
<proteinExistence type="inferred from homology"/>
<protein>
    <submittedName>
        <fullName evidence="3">Tripartite tricarboxylate transporter substrate binding protein</fullName>
    </submittedName>
</protein>
<dbReference type="Gene3D" id="3.40.190.150">
    <property type="entry name" value="Bordetella uptake gene, domain 1"/>
    <property type="match status" value="1"/>
</dbReference>
<dbReference type="Proteomes" id="UP000261931">
    <property type="component" value="Unassembled WGS sequence"/>
</dbReference>
<accession>A0A372EJR4</accession>
<dbReference type="PANTHER" id="PTHR42928">
    <property type="entry name" value="TRICARBOXYLATE-BINDING PROTEIN"/>
    <property type="match status" value="1"/>
</dbReference>
<dbReference type="SUPFAM" id="SSF53850">
    <property type="entry name" value="Periplasmic binding protein-like II"/>
    <property type="match status" value="1"/>
</dbReference>
<dbReference type="InterPro" id="IPR005064">
    <property type="entry name" value="BUG"/>
</dbReference>